<dbReference type="RefSeq" id="WP_012631354.1">
    <property type="nucleotide sequence ID" value="NC_011887.1"/>
</dbReference>
<comment type="subunit">
    <text evidence="13">Homodimer or homotetramer.</text>
</comment>
<dbReference type="InterPro" id="IPR002016">
    <property type="entry name" value="Haem_peroxidase"/>
</dbReference>
<dbReference type="KEGG" id="mno:Mnod_8179"/>
<comment type="catalytic activity">
    <reaction evidence="7 13 14">
        <text>2 H2O2 = O2 + 2 H2O</text>
        <dbReference type="Rhea" id="RHEA:20309"/>
        <dbReference type="ChEBI" id="CHEBI:15377"/>
        <dbReference type="ChEBI" id="CHEBI:15379"/>
        <dbReference type="ChEBI" id="CHEBI:16240"/>
        <dbReference type="EC" id="1.11.1.21"/>
    </reaction>
</comment>
<evidence type="ECO:0000256" key="7">
    <source>
        <dbReference type="ARBA" id="ARBA00049145"/>
    </source>
</evidence>
<dbReference type="GO" id="GO:0042744">
    <property type="term" value="P:hydrogen peroxide catabolic process"/>
    <property type="evidence" value="ECO:0007669"/>
    <property type="project" value="UniProtKB-KW"/>
</dbReference>
<dbReference type="InterPro" id="IPR000763">
    <property type="entry name" value="Catalase_peroxidase"/>
</dbReference>
<keyword evidence="6 13" id="KW-0376">Hydrogen peroxide</keyword>
<protein>
    <recommendedName>
        <fullName evidence="12 13">Catalase-peroxidase</fullName>
        <shortName evidence="13">CP</shortName>
        <ecNumber evidence="11 13">1.11.1.21</ecNumber>
    </recommendedName>
    <alternativeName>
        <fullName evidence="13">Peroxidase/catalase</fullName>
    </alternativeName>
</protein>
<dbReference type="CDD" id="cd08200">
    <property type="entry name" value="catalase_peroxidase_2"/>
    <property type="match status" value="1"/>
</dbReference>
<dbReference type="PRINTS" id="PR00460">
    <property type="entry name" value="BPEROXIDASE"/>
</dbReference>
<evidence type="ECO:0000256" key="13">
    <source>
        <dbReference type="HAMAP-Rule" id="MF_01961"/>
    </source>
</evidence>
<keyword evidence="1 13" id="KW-0575">Peroxidase</keyword>
<dbReference type="FunFam" id="1.10.420.10:FF:000004">
    <property type="entry name" value="Catalase-peroxidase"/>
    <property type="match status" value="1"/>
</dbReference>
<evidence type="ECO:0000256" key="12">
    <source>
        <dbReference type="ARBA" id="ARBA00074141"/>
    </source>
</evidence>
<evidence type="ECO:0000256" key="8">
    <source>
        <dbReference type="ARBA" id="ARBA00051651"/>
    </source>
</evidence>
<comment type="similarity">
    <text evidence="10 13 14">Belongs to the peroxidase family. Peroxidase/catalase subfamily.</text>
</comment>
<evidence type="ECO:0000259" key="16">
    <source>
        <dbReference type="PROSITE" id="PS50873"/>
    </source>
</evidence>
<dbReference type="PROSITE" id="PS00436">
    <property type="entry name" value="PEROXIDASE_2"/>
    <property type="match status" value="1"/>
</dbReference>
<dbReference type="GO" id="GO:0004096">
    <property type="term" value="F:catalase activity"/>
    <property type="evidence" value="ECO:0007669"/>
    <property type="project" value="UniProtKB-UniRule"/>
</dbReference>
<dbReference type="HOGENOM" id="CLU_025424_2_0_5"/>
<accession>B8IXB4</accession>
<feature type="domain" description="Plant heme peroxidase family profile" evidence="16">
    <location>
        <begin position="130"/>
        <end position="413"/>
    </location>
</feature>
<dbReference type="FunFam" id="1.10.520.10:FF:000002">
    <property type="entry name" value="Catalase-peroxidase"/>
    <property type="match status" value="1"/>
</dbReference>
<dbReference type="GO" id="GO:0046872">
    <property type="term" value="F:metal ion binding"/>
    <property type="evidence" value="ECO:0007669"/>
    <property type="project" value="UniProtKB-KW"/>
</dbReference>
<dbReference type="PANTHER" id="PTHR30555:SF0">
    <property type="entry name" value="CATALASE-PEROXIDASE"/>
    <property type="match status" value="1"/>
</dbReference>
<evidence type="ECO:0000256" key="2">
    <source>
        <dbReference type="ARBA" id="ARBA00022617"/>
    </source>
</evidence>
<feature type="region of interest" description="Disordered" evidence="15">
    <location>
        <begin position="1"/>
        <end position="20"/>
    </location>
</feature>
<keyword evidence="17" id="KW-0614">Plasmid</keyword>
<dbReference type="OrthoDB" id="9759743at2"/>
<evidence type="ECO:0000256" key="3">
    <source>
        <dbReference type="ARBA" id="ARBA00022723"/>
    </source>
</evidence>
<dbReference type="SUPFAM" id="SSF48113">
    <property type="entry name" value="Heme-dependent peroxidases"/>
    <property type="match status" value="2"/>
</dbReference>
<feature type="compositionally biased region" description="Basic and acidic residues" evidence="15">
    <location>
        <begin position="1"/>
        <end position="10"/>
    </location>
</feature>
<name>B8IXB4_METNO</name>
<keyword evidence="4 13" id="KW-0560">Oxidoreductase</keyword>
<feature type="cross-link" description="Tryptophyl-tyrosyl-methioninium (Tyr-Met) (with Trp-96)" evidence="13">
    <location>
        <begin position="218"/>
        <end position="244"/>
    </location>
</feature>
<comment type="PTM">
    <text evidence="13">Formation of the three residue Trp-Tyr-Met cross-link is important for the catalase, but not the peroxidase activity of the enzyme.</text>
</comment>
<dbReference type="PROSITE" id="PS00435">
    <property type="entry name" value="PEROXIDASE_1"/>
    <property type="match status" value="1"/>
</dbReference>
<gene>
    <name evidence="13" type="primary">katG</name>
    <name evidence="17" type="ordered locus">Mnod_8179</name>
</gene>
<dbReference type="GO" id="GO:0020037">
    <property type="term" value="F:heme binding"/>
    <property type="evidence" value="ECO:0007669"/>
    <property type="project" value="InterPro"/>
</dbReference>
<evidence type="ECO:0000256" key="10">
    <source>
        <dbReference type="ARBA" id="ARBA00060838"/>
    </source>
</evidence>
<dbReference type="Gene3D" id="1.10.520.10">
    <property type="match status" value="2"/>
</dbReference>
<dbReference type="NCBIfam" id="NF011635">
    <property type="entry name" value="PRK15061.1"/>
    <property type="match status" value="1"/>
</dbReference>
<reference evidence="18" key="1">
    <citation type="submission" date="2009-01" db="EMBL/GenBank/DDBJ databases">
        <title>Complete sequence of plasmid 2 of Methylobacterium nodulans ORS 2060.</title>
        <authorList>
            <consortium name="US DOE Joint Genome Institute"/>
            <person name="Lucas S."/>
            <person name="Copeland A."/>
            <person name="Lapidus A."/>
            <person name="Glavina del Rio T."/>
            <person name="Dalin E."/>
            <person name="Tice H."/>
            <person name="Bruce D."/>
            <person name="Goodwin L."/>
            <person name="Pitluck S."/>
            <person name="Sims D."/>
            <person name="Brettin T."/>
            <person name="Detter J.C."/>
            <person name="Han C."/>
            <person name="Larimer F."/>
            <person name="Land M."/>
            <person name="Hauser L."/>
            <person name="Kyrpides N."/>
            <person name="Ivanova N."/>
            <person name="Marx C.J."/>
            <person name="Richardson P."/>
        </authorList>
    </citation>
    <scope>NUCLEOTIDE SEQUENCE [LARGE SCALE GENOMIC DNA]</scope>
    <source>
        <strain evidence="18">LMG 21967 / CNCM I-2342 / ORS 2060</strain>
        <plasmid evidence="18">Plasmid pMNOD02</plasmid>
    </source>
</reference>
<comment type="cofactor">
    <cofactor evidence="13">
        <name>heme b</name>
        <dbReference type="ChEBI" id="CHEBI:60344"/>
    </cofactor>
    <text evidence="13">Binds 1 heme b (iron(II)-protoporphyrin IX) group per dimer.</text>
</comment>
<evidence type="ECO:0000256" key="14">
    <source>
        <dbReference type="RuleBase" id="RU003451"/>
    </source>
</evidence>
<keyword evidence="2 13" id="KW-0349">Heme</keyword>
<evidence type="ECO:0000256" key="9">
    <source>
        <dbReference type="ARBA" id="ARBA00057360"/>
    </source>
</evidence>
<evidence type="ECO:0000313" key="17">
    <source>
        <dbReference type="EMBL" id="ACL63155.1"/>
    </source>
</evidence>
<comment type="catalytic activity">
    <reaction evidence="8 13 14">
        <text>H2O2 + AH2 = A + 2 H2O</text>
        <dbReference type="Rhea" id="RHEA:30275"/>
        <dbReference type="ChEBI" id="CHEBI:13193"/>
        <dbReference type="ChEBI" id="CHEBI:15377"/>
        <dbReference type="ChEBI" id="CHEBI:16240"/>
        <dbReference type="ChEBI" id="CHEBI:17499"/>
        <dbReference type="EC" id="1.11.1.21"/>
    </reaction>
</comment>
<dbReference type="GO" id="GO:0005829">
    <property type="term" value="C:cytosol"/>
    <property type="evidence" value="ECO:0007669"/>
    <property type="project" value="UniProtKB-ARBA"/>
</dbReference>
<evidence type="ECO:0000313" key="18">
    <source>
        <dbReference type="Proteomes" id="UP000008207"/>
    </source>
</evidence>
<dbReference type="AlphaFoldDB" id="B8IXB4"/>
<comment type="caution">
    <text evidence="13">Lacks conserved residue(s) required for the propagation of feature annotation.</text>
</comment>
<evidence type="ECO:0000256" key="1">
    <source>
        <dbReference type="ARBA" id="ARBA00022559"/>
    </source>
</evidence>
<feature type="site" description="Transition state stabilizer" evidence="13">
    <location>
        <position position="93"/>
    </location>
</feature>
<keyword evidence="5 13" id="KW-0408">Iron</keyword>
<dbReference type="Pfam" id="PF00141">
    <property type="entry name" value="peroxidase"/>
    <property type="match status" value="2"/>
</dbReference>
<dbReference type="PANTHER" id="PTHR30555">
    <property type="entry name" value="HYDROPEROXIDASE I, BIFUNCTIONAL CATALASE-PEROXIDASE"/>
    <property type="match status" value="1"/>
</dbReference>
<feature type="binding site" description="axial binding residue" evidence="13">
    <location>
        <position position="259"/>
    </location>
    <ligand>
        <name>heme b</name>
        <dbReference type="ChEBI" id="CHEBI:60344"/>
    </ligand>
    <ligandPart>
        <name>Fe</name>
        <dbReference type="ChEBI" id="CHEBI:18248"/>
    </ligandPart>
</feature>
<keyword evidence="3 13" id="KW-0479">Metal-binding</keyword>
<evidence type="ECO:0000256" key="6">
    <source>
        <dbReference type="ARBA" id="ARBA00023324"/>
    </source>
</evidence>
<feature type="active site" description="Proton acceptor" evidence="13">
    <location>
        <position position="97"/>
    </location>
</feature>
<keyword evidence="18" id="KW-1185">Reference proteome</keyword>
<comment type="function">
    <text evidence="9">Bifunctional enzyme with both catalase and broad-spectrum peroxidase activity. Important for stationary phase survival.</text>
</comment>
<evidence type="ECO:0000256" key="4">
    <source>
        <dbReference type="ARBA" id="ARBA00023002"/>
    </source>
</evidence>
<dbReference type="GO" id="GO:0070301">
    <property type="term" value="P:cellular response to hydrogen peroxide"/>
    <property type="evidence" value="ECO:0007669"/>
    <property type="project" value="TreeGrafter"/>
</dbReference>
<dbReference type="CDD" id="cd00649">
    <property type="entry name" value="catalase_peroxidase_1"/>
    <property type="match status" value="1"/>
</dbReference>
<evidence type="ECO:0000256" key="11">
    <source>
        <dbReference type="ARBA" id="ARBA00067012"/>
    </source>
</evidence>
<dbReference type="EC" id="1.11.1.21" evidence="11 13"/>
<geneLocation type="plasmid" evidence="17 18">
    <name>pMNOD02</name>
</geneLocation>
<dbReference type="PROSITE" id="PS50873">
    <property type="entry name" value="PEROXIDASE_4"/>
    <property type="match status" value="1"/>
</dbReference>
<dbReference type="PRINTS" id="PR00458">
    <property type="entry name" value="PEROXIDASE"/>
</dbReference>
<dbReference type="InterPro" id="IPR019793">
    <property type="entry name" value="Peroxidases_heam-ligand_BS"/>
</dbReference>
<dbReference type="NCBIfam" id="TIGR00198">
    <property type="entry name" value="cat_per_HPI"/>
    <property type="match status" value="1"/>
</dbReference>
<dbReference type="HAMAP" id="MF_01961">
    <property type="entry name" value="Catal_peroxid"/>
    <property type="match status" value="1"/>
</dbReference>
<dbReference type="InterPro" id="IPR019794">
    <property type="entry name" value="Peroxidases_AS"/>
</dbReference>
<dbReference type="FunFam" id="1.10.420.10:FF:000002">
    <property type="entry name" value="Catalase-peroxidase"/>
    <property type="match status" value="1"/>
</dbReference>
<dbReference type="Proteomes" id="UP000008207">
    <property type="component" value="Plasmid pMNOD02"/>
</dbReference>
<evidence type="ECO:0000256" key="15">
    <source>
        <dbReference type="SAM" id="MobiDB-lite"/>
    </source>
</evidence>
<dbReference type="InterPro" id="IPR010255">
    <property type="entry name" value="Haem_peroxidase_sf"/>
</dbReference>
<proteinExistence type="inferred from homology"/>
<dbReference type="PeroxiBase" id="7338">
    <property type="entry name" value="MnoCP01"/>
</dbReference>
<evidence type="ECO:0000256" key="5">
    <source>
        <dbReference type="ARBA" id="ARBA00023004"/>
    </source>
</evidence>
<dbReference type="Gene3D" id="1.10.420.10">
    <property type="entry name" value="Peroxidase, domain 2"/>
    <property type="match status" value="2"/>
</dbReference>
<dbReference type="EMBL" id="CP001351">
    <property type="protein sequence ID" value="ACL63155.1"/>
    <property type="molecule type" value="Genomic_DNA"/>
</dbReference>
<organism evidence="17 18">
    <name type="scientific">Methylobacterium nodulans (strain LMG 21967 / CNCM I-2342 / ORS 2060)</name>
    <dbReference type="NCBI Taxonomy" id="460265"/>
    <lineage>
        <taxon>Bacteria</taxon>
        <taxon>Pseudomonadati</taxon>
        <taxon>Pseudomonadota</taxon>
        <taxon>Alphaproteobacteria</taxon>
        <taxon>Hyphomicrobiales</taxon>
        <taxon>Methylobacteriaceae</taxon>
        <taxon>Methylobacterium</taxon>
    </lineage>
</organism>
<sequence length="745" mass="82850">MDAKVDDTGEGKCPITGSRRGRTNRDWWPNHLDIQVLHRNSSLSDPMGEDFDYAKEFKTLDLNAVIKDLHALMTDSQDWWPADFGHYGGLMIRMAWHSAGTYRITDGRGGAGAGQQRFAPLNSWPDNANLDKARRLLWPIKQKYGRKISWADLMILAGNVALESMGFKTFGFAGGRKDVWEPEELYWGPEGTWLGDERYSGERQLQEPLGAVQMGLIYVNPEGPNGKPDPVAAARDIRETFFRMAMNDEETVALIAGGHTFGKTHGAGDPSFMGPEPEAGALEDQGLGWKSRHGRGFGPDTITGGPEVIWSQTPTKWSNYFFDNLFKYEWELTKSPAGAWQWQAKGAEPTIPDPFDESKKRMPTMLITDLALRLDPAYEKISRRFYEHPDQFADAFARAWFKLTHRDMGPIQRYLGPLVPKEVLIWQDPIPALDHEVVNEQDIAVLKAKILASGPSVPQLVSTAWASASTFRGSDKRGGANGARIRLAPQKDWEVNQPAELAKVLQKLEVIQKEFNASQKGGKKVSLADLIVLGGCAAVEKAAKDAETPVTVPFTPGRMDASQEQTDVDSFAPLEPRADGFRNYISGRRQFMMPEEALVDRAQLLRLTAPEMTVLVGGLRVLGANVGQSKHGVFTNRPGMLTNDFFLNLLDMGTQWHHAGGDVYEGRDRKTNELRWTGTRVDLIFGSHSQLRALAEVYGCADSQEKFVKDFVAAWTKVMNLDRFDVAGRIAEKAADLKVSVDAAL</sequence>